<keyword evidence="2" id="KW-0963">Cytoplasm</keyword>
<accession>A0A0D8XVD3</accession>
<dbReference type="SUPFAM" id="SSF47769">
    <property type="entry name" value="SAM/Pointed domain"/>
    <property type="match status" value="1"/>
</dbReference>
<dbReference type="OrthoDB" id="2155283at2759"/>
<feature type="compositionally biased region" description="Low complexity" evidence="3">
    <location>
        <begin position="397"/>
        <end position="408"/>
    </location>
</feature>
<evidence type="ECO:0000256" key="3">
    <source>
        <dbReference type="SAM" id="MobiDB-lite"/>
    </source>
</evidence>
<keyword evidence="5" id="KW-1185">Reference proteome</keyword>
<evidence type="ECO:0000313" key="5">
    <source>
        <dbReference type="Proteomes" id="UP000053766"/>
    </source>
</evidence>
<evidence type="ECO:0008006" key="6">
    <source>
        <dbReference type="Google" id="ProtNLM"/>
    </source>
</evidence>
<dbReference type="PANTHER" id="PTHR12515:SF5">
    <property type="entry name" value="PROTEIN SMAUG"/>
    <property type="match status" value="1"/>
</dbReference>
<comment type="subcellular location">
    <subcellularLocation>
        <location evidence="1">Cytoplasm</location>
    </subcellularLocation>
</comment>
<evidence type="ECO:0000313" key="4">
    <source>
        <dbReference type="EMBL" id="KJH48470.1"/>
    </source>
</evidence>
<dbReference type="AlphaFoldDB" id="A0A0D8XVD3"/>
<name>A0A0D8XVD3_DICVI</name>
<dbReference type="InterPro" id="IPR013761">
    <property type="entry name" value="SAM/pointed_sf"/>
</dbReference>
<dbReference type="STRING" id="29172.A0A0D8XVD3"/>
<dbReference type="Gene3D" id="1.10.150.50">
    <property type="entry name" value="Transcription Factor, Ets-1"/>
    <property type="match status" value="1"/>
</dbReference>
<reference evidence="4 5" key="1">
    <citation type="submission" date="2013-11" db="EMBL/GenBank/DDBJ databases">
        <title>Draft genome of the bovine lungworm Dictyocaulus viviparus.</title>
        <authorList>
            <person name="Mitreva M."/>
        </authorList>
    </citation>
    <scope>NUCLEOTIDE SEQUENCE [LARGE SCALE GENOMIC DNA]</scope>
    <source>
        <strain evidence="4 5">HannoverDv2000</strain>
    </source>
</reference>
<dbReference type="GO" id="GO:0000289">
    <property type="term" value="P:nuclear-transcribed mRNA poly(A) tail shortening"/>
    <property type="evidence" value="ECO:0007669"/>
    <property type="project" value="TreeGrafter"/>
</dbReference>
<dbReference type="GO" id="GO:0003729">
    <property type="term" value="F:mRNA binding"/>
    <property type="evidence" value="ECO:0007669"/>
    <property type="project" value="TreeGrafter"/>
</dbReference>
<dbReference type="GO" id="GO:0000932">
    <property type="term" value="C:P-body"/>
    <property type="evidence" value="ECO:0007669"/>
    <property type="project" value="TreeGrafter"/>
</dbReference>
<dbReference type="InterPro" id="IPR050897">
    <property type="entry name" value="SMAUG/VTS1_RNA-bind"/>
</dbReference>
<organism evidence="4 5">
    <name type="scientific">Dictyocaulus viviparus</name>
    <name type="common">Bovine lungworm</name>
    <dbReference type="NCBI Taxonomy" id="29172"/>
    <lineage>
        <taxon>Eukaryota</taxon>
        <taxon>Metazoa</taxon>
        <taxon>Ecdysozoa</taxon>
        <taxon>Nematoda</taxon>
        <taxon>Chromadorea</taxon>
        <taxon>Rhabditida</taxon>
        <taxon>Rhabditina</taxon>
        <taxon>Rhabditomorpha</taxon>
        <taxon>Strongyloidea</taxon>
        <taxon>Metastrongylidae</taxon>
        <taxon>Dictyocaulus</taxon>
    </lineage>
</organism>
<evidence type="ECO:0000256" key="2">
    <source>
        <dbReference type="ARBA" id="ARBA00022490"/>
    </source>
</evidence>
<proteinExistence type="predicted"/>
<sequence length="433" mass="49392">MMITSTFEFLFYGIYRISNVPAWLKSLRLHKYTSMFAELTYEQMMALNEAELERRNRLSLSNPQRCLRCAIATLRQIITTPIIPYTPSPGESSDSINGFVAISSVNDQNLPGLIFNLLDEVQRAVFVPGKQPIDIEYEYLLMLFTIFDRLCVNEAFTHMQRQRVHQWKRLARKAIRPVDVRRRRVGLPHSGKCENCHYKDFVCRENKKMGSKSNGASLDKKLSNQTQQYQMAHSAFNKHLPLSNRDWSQFARNSLSASSPSAIQHHRKQHFNSGQWNPSFYTDCNNILRTRSRQMTSLSAQVFTQNLPQYRSQRHFEASESTDAVPLLSVSSHTYEGSSRWPRAIYGNNELLIDENIAREKFNSNPLDHSIGLWESLAFPCSTLEHGSGDLTSGYCSSTSEHSSGAGSPRTSGPGQTLYDRVCRDMAVLQLSI</sequence>
<reference evidence="5" key="2">
    <citation type="journal article" date="2016" name="Sci. Rep.">
        <title>Dictyocaulus viviparus genome, variome and transcriptome elucidate lungworm biology and support future intervention.</title>
        <authorList>
            <person name="McNulty S.N."/>
            <person name="Strube C."/>
            <person name="Rosa B.A."/>
            <person name="Martin J.C."/>
            <person name="Tyagi R."/>
            <person name="Choi Y.J."/>
            <person name="Wang Q."/>
            <person name="Hallsworth Pepin K."/>
            <person name="Zhang X."/>
            <person name="Ozersky P."/>
            <person name="Wilson R.K."/>
            <person name="Sternberg P.W."/>
            <person name="Gasser R.B."/>
            <person name="Mitreva M."/>
        </authorList>
    </citation>
    <scope>NUCLEOTIDE SEQUENCE [LARGE SCALE GENOMIC DNA]</scope>
    <source>
        <strain evidence="5">HannoverDv2000</strain>
    </source>
</reference>
<evidence type="ECO:0000256" key="1">
    <source>
        <dbReference type="ARBA" id="ARBA00004496"/>
    </source>
</evidence>
<dbReference type="Proteomes" id="UP000053766">
    <property type="component" value="Unassembled WGS sequence"/>
</dbReference>
<protein>
    <recommendedName>
        <fullName evidence="6">SAM domain-containing protein</fullName>
    </recommendedName>
</protein>
<feature type="region of interest" description="Disordered" evidence="3">
    <location>
        <begin position="394"/>
        <end position="418"/>
    </location>
</feature>
<dbReference type="PANTHER" id="PTHR12515">
    <property type="entry name" value="STERILE ALPHA MOTIF DOMAIN CONTAINING PROTEIN 4-RELATED"/>
    <property type="match status" value="1"/>
</dbReference>
<dbReference type="EMBL" id="KN716267">
    <property type="protein sequence ID" value="KJH48470.1"/>
    <property type="molecule type" value="Genomic_DNA"/>
</dbReference>
<gene>
    <name evidence="4" type="ORF">DICVIV_05454</name>
</gene>